<dbReference type="CDD" id="cd00561">
    <property type="entry name" value="CobA_ACA"/>
    <property type="match status" value="1"/>
</dbReference>
<dbReference type="SUPFAM" id="SSF52540">
    <property type="entry name" value="P-loop containing nucleoside triphosphate hydrolases"/>
    <property type="match status" value="1"/>
</dbReference>
<dbReference type="PIRSF" id="PIRSF015617">
    <property type="entry name" value="Adensltrnsf_CobA"/>
    <property type="match status" value="1"/>
</dbReference>
<dbReference type="Pfam" id="PF02572">
    <property type="entry name" value="CobA_CobO_BtuR"/>
    <property type="match status" value="1"/>
</dbReference>
<gene>
    <name evidence="1" type="ORF">DLD82_15330</name>
</gene>
<protein>
    <submittedName>
        <fullName evidence="1">Cob(I)yrinic acid a,c-diamide adenosyltransferase</fullName>
    </submittedName>
</protein>
<dbReference type="GeneID" id="97611426"/>
<dbReference type="EMBL" id="QGMZ01000040">
    <property type="protein sequence ID" value="PWR70672.1"/>
    <property type="molecule type" value="Genomic_DNA"/>
</dbReference>
<reference evidence="1 2" key="1">
    <citation type="submission" date="2018-05" db="EMBL/GenBank/DDBJ databases">
        <title>Draft genome of Methanospirillum stamsii Pt1.</title>
        <authorList>
            <person name="Dueholm M.S."/>
            <person name="Nielsen P.H."/>
            <person name="Bakmann L.F."/>
            <person name="Otzen D.E."/>
        </authorList>
    </citation>
    <scope>NUCLEOTIDE SEQUENCE [LARGE SCALE GENOMIC DNA]</scope>
    <source>
        <strain evidence="1 2">Pt1</strain>
    </source>
</reference>
<dbReference type="PANTHER" id="PTHR46638">
    <property type="entry name" value="CORRINOID ADENOSYLTRANSFERASE"/>
    <property type="match status" value="1"/>
</dbReference>
<sequence length="174" mass="19522">MDRERKGCIQIYCGNGKGKTTAALGLSLRTLLSGGSVYFAQFFKGMDTAEIGLCSLCDRFVMEQYGTGKFIIGDPTEEDRKQARLGLEHCKNVLSSGFFDLVVLDEIILSVFYQLITVEEIISVLKVRKPWVEVVLTGRKAPIELIERADLVTEMKKVKHYFDAGVKARKGIEY</sequence>
<dbReference type="GO" id="GO:0008817">
    <property type="term" value="F:corrinoid adenosyltransferase activity"/>
    <property type="evidence" value="ECO:0007669"/>
    <property type="project" value="InterPro"/>
</dbReference>
<dbReference type="NCBIfam" id="NF004637">
    <property type="entry name" value="PRK05986.1"/>
    <property type="match status" value="1"/>
</dbReference>
<dbReference type="OrthoDB" id="24392at2157"/>
<dbReference type="AlphaFoldDB" id="A0A2V2MRA9"/>
<name>A0A2V2MRA9_9EURY</name>
<dbReference type="GO" id="GO:0009236">
    <property type="term" value="P:cobalamin biosynthetic process"/>
    <property type="evidence" value="ECO:0007669"/>
    <property type="project" value="InterPro"/>
</dbReference>
<accession>A0A2V2MRA9</accession>
<keyword evidence="2" id="KW-1185">Reference proteome</keyword>
<dbReference type="InterPro" id="IPR003724">
    <property type="entry name" value="CblAdoTrfase_CobA"/>
</dbReference>
<dbReference type="Gene3D" id="3.40.50.300">
    <property type="entry name" value="P-loop containing nucleotide triphosphate hydrolases"/>
    <property type="match status" value="1"/>
</dbReference>
<keyword evidence="1" id="KW-0808">Transferase</keyword>
<dbReference type="GO" id="GO:0005524">
    <property type="term" value="F:ATP binding"/>
    <property type="evidence" value="ECO:0007669"/>
    <property type="project" value="InterPro"/>
</dbReference>
<dbReference type="InterPro" id="IPR027417">
    <property type="entry name" value="P-loop_NTPase"/>
</dbReference>
<evidence type="ECO:0000313" key="2">
    <source>
        <dbReference type="Proteomes" id="UP000245934"/>
    </source>
</evidence>
<comment type="caution">
    <text evidence="1">The sequence shown here is derived from an EMBL/GenBank/DDBJ whole genome shotgun (WGS) entry which is preliminary data.</text>
</comment>
<dbReference type="PANTHER" id="PTHR46638:SF1">
    <property type="entry name" value="CORRINOID ADENOSYLTRANSFERASE"/>
    <property type="match status" value="1"/>
</dbReference>
<proteinExistence type="predicted"/>
<organism evidence="1 2">
    <name type="scientific">Methanospirillum stamsii</name>
    <dbReference type="NCBI Taxonomy" id="1277351"/>
    <lineage>
        <taxon>Archaea</taxon>
        <taxon>Methanobacteriati</taxon>
        <taxon>Methanobacteriota</taxon>
        <taxon>Stenosarchaea group</taxon>
        <taxon>Methanomicrobia</taxon>
        <taxon>Methanomicrobiales</taxon>
        <taxon>Methanospirillaceae</taxon>
        <taxon>Methanospirillum</taxon>
    </lineage>
</organism>
<dbReference type="RefSeq" id="WP_109942012.1">
    <property type="nucleotide sequence ID" value="NZ_CP176366.1"/>
</dbReference>
<dbReference type="Proteomes" id="UP000245934">
    <property type="component" value="Unassembled WGS sequence"/>
</dbReference>
<evidence type="ECO:0000313" key="1">
    <source>
        <dbReference type="EMBL" id="PWR70672.1"/>
    </source>
</evidence>